<dbReference type="SMART" id="SM00271">
    <property type="entry name" value="DnaJ"/>
    <property type="match status" value="1"/>
</dbReference>
<dbReference type="OrthoDB" id="9782583at2"/>
<dbReference type="InterPro" id="IPR001623">
    <property type="entry name" value="DnaJ_domain"/>
</dbReference>
<dbReference type="Gene3D" id="1.10.3680.10">
    <property type="entry name" value="TerB-like"/>
    <property type="match status" value="1"/>
</dbReference>
<evidence type="ECO:0000259" key="1">
    <source>
        <dbReference type="PROSITE" id="PS50076"/>
    </source>
</evidence>
<sequence length="276" mass="30991">MPVFGKIFGTIAGFATSGPLGALLGAAIGHAADKNKLLNPPLGGWVEQWKHKISPDLVGASTYIAVQMASNAGKKEQVMALCLIILSAKLAKCDGPVNRSEVDYFKHHLHIPPQQEKQIGMLFDRARSRVDDYPKFAKILKHNFQEEKGKLENVFILLYMLARSDLKKSEPLHPLEEKYLRHIQHIFGLSERVWDYAAQGGSPRSVSDEPDAYVILGVDPKTDTETIRNRWRELVRIYHPDLIAAKGGNPQEIEKANQKIVKINAAWDYIKHNRGI</sequence>
<dbReference type="SUPFAM" id="SSF158682">
    <property type="entry name" value="TerB-like"/>
    <property type="match status" value="1"/>
</dbReference>
<dbReference type="PROSITE" id="PS50076">
    <property type="entry name" value="DNAJ_2"/>
    <property type="match status" value="1"/>
</dbReference>
<comment type="caution">
    <text evidence="2">The sequence shown here is derived from an EMBL/GenBank/DDBJ whole genome shotgun (WGS) entry which is preliminary data.</text>
</comment>
<dbReference type="Pfam" id="PF00226">
    <property type="entry name" value="DnaJ"/>
    <property type="match status" value="1"/>
</dbReference>
<dbReference type="CDD" id="cd06257">
    <property type="entry name" value="DnaJ"/>
    <property type="match status" value="1"/>
</dbReference>
<evidence type="ECO:0000313" key="2">
    <source>
        <dbReference type="EMBL" id="PXZ00552.1"/>
    </source>
</evidence>
<dbReference type="Pfam" id="PF05099">
    <property type="entry name" value="TerB"/>
    <property type="match status" value="1"/>
</dbReference>
<protein>
    <submittedName>
        <fullName evidence="2">Molecular chaperone DjlA</fullName>
    </submittedName>
</protein>
<feature type="domain" description="J" evidence="1">
    <location>
        <begin position="211"/>
        <end position="275"/>
    </location>
</feature>
<keyword evidence="3" id="KW-1185">Reference proteome</keyword>
<proteinExistence type="predicted"/>
<dbReference type="EMBL" id="QGLT01000002">
    <property type="protein sequence ID" value="PXZ00552.1"/>
    <property type="molecule type" value="Genomic_DNA"/>
</dbReference>
<dbReference type="Gene3D" id="1.10.287.110">
    <property type="entry name" value="DnaJ domain"/>
    <property type="match status" value="1"/>
</dbReference>
<dbReference type="AlphaFoldDB" id="A0A318N6C6"/>
<dbReference type="InterPro" id="IPR007791">
    <property type="entry name" value="DjlA_N"/>
</dbReference>
<name>A0A318N6C6_9PROT</name>
<dbReference type="Proteomes" id="UP000247565">
    <property type="component" value="Unassembled WGS sequence"/>
</dbReference>
<dbReference type="InterPro" id="IPR036869">
    <property type="entry name" value="J_dom_sf"/>
</dbReference>
<dbReference type="RefSeq" id="WP_110438695.1">
    <property type="nucleotide sequence ID" value="NZ_CP046393.1"/>
</dbReference>
<evidence type="ECO:0000313" key="3">
    <source>
        <dbReference type="Proteomes" id="UP000247565"/>
    </source>
</evidence>
<reference evidence="2 3" key="1">
    <citation type="submission" date="2018-05" db="EMBL/GenBank/DDBJ databases">
        <title>Reference genomes for bee gut microbiota database.</title>
        <authorList>
            <person name="Ellegaard K.M."/>
        </authorList>
    </citation>
    <scope>NUCLEOTIDE SEQUENCE [LARGE SCALE GENOMIC DNA]</scope>
    <source>
        <strain evidence="2 3">ESL0284</strain>
    </source>
</reference>
<organism evidence="2 3">
    <name type="scientific">Commensalibacter melissae</name>
    <dbReference type="NCBI Taxonomy" id="2070537"/>
    <lineage>
        <taxon>Bacteria</taxon>
        <taxon>Pseudomonadati</taxon>
        <taxon>Pseudomonadota</taxon>
        <taxon>Alphaproteobacteria</taxon>
        <taxon>Acetobacterales</taxon>
        <taxon>Acetobacteraceae</taxon>
    </lineage>
</organism>
<dbReference type="SUPFAM" id="SSF46565">
    <property type="entry name" value="Chaperone J-domain"/>
    <property type="match status" value="1"/>
</dbReference>
<dbReference type="InterPro" id="IPR029024">
    <property type="entry name" value="TerB-like"/>
</dbReference>
<accession>A0A318N6C6</accession>
<gene>
    <name evidence="2" type="ORF">DK869_03860</name>
</gene>